<evidence type="ECO:0000313" key="5">
    <source>
        <dbReference type="Proteomes" id="UP000534107"/>
    </source>
</evidence>
<feature type="signal peptide" evidence="3">
    <location>
        <begin position="1"/>
        <end position="21"/>
    </location>
</feature>
<comment type="caution">
    <text evidence="4">The sequence shown here is derived from an EMBL/GenBank/DDBJ whole genome shotgun (WGS) entry which is preliminary data.</text>
</comment>
<feature type="non-terminal residue" evidence="4">
    <location>
        <position position="284"/>
    </location>
</feature>
<name>A0A7K9H6L6_9PICI</name>
<gene>
    <name evidence="4" type="primary">Evi2b</name>
    <name evidence="4" type="ORF">BUCCAP_R15220</name>
</gene>
<evidence type="ECO:0000256" key="2">
    <source>
        <dbReference type="SAM" id="Phobius"/>
    </source>
</evidence>
<dbReference type="GO" id="GO:2000035">
    <property type="term" value="P:regulation of stem cell division"/>
    <property type="evidence" value="ECO:0007669"/>
    <property type="project" value="TreeGrafter"/>
</dbReference>
<keyword evidence="2" id="KW-0812">Transmembrane</keyword>
<keyword evidence="2" id="KW-0472">Membrane</keyword>
<dbReference type="GO" id="GO:0045660">
    <property type="term" value="P:positive regulation of neutrophil differentiation"/>
    <property type="evidence" value="ECO:0007669"/>
    <property type="project" value="TreeGrafter"/>
</dbReference>
<evidence type="ECO:0000256" key="1">
    <source>
        <dbReference type="SAM" id="MobiDB-lite"/>
    </source>
</evidence>
<dbReference type="AlphaFoldDB" id="A0A7K9H6L6"/>
<accession>A0A7K9H6L6</accession>
<sequence length="284" mass="30001">MASKQALMVLLCGELWRSLSAAIPHNIAMKSNAHTSGRSPTEAKAPLYQLQASALSLQIPGRALMVMAPEQFPTAEPSDDGSWIAALIIGIILVSMIVATAVILLWKCCKRPALVDPNWAGRSPFADGDTPDVFMDCDQPTKRSSVLFMLPWKLKQDTNLLQDPTAPEKSCHCTPSNESSPLPSPAEGCSGASTSAASRDVPPGPTSAAASSAQDSCPEPAASSASPELPPPPDWLREAAEGHSSELSQYQESQASAEEPLPPPPPELLAQEAEEPLPQPTQPL</sequence>
<keyword evidence="3" id="KW-0732">Signal</keyword>
<dbReference type="EMBL" id="VWZO01000520">
    <property type="protein sequence ID" value="NXH09469.1"/>
    <property type="molecule type" value="Genomic_DNA"/>
</dbReference>
<dbReference type="InterPro" id="IPR033239">
    <property type="entry name" value="EVI2B"/>
</dbReference>
<feature type="region of interest" description="Disordered" evidence="1">
    <location>
        <begin position="163"/>
        <end position="284"/>
    </location>
</feature>
<dbReference type="PANTHER" id="PTHR15384">
    <property type="entry name" value="PROTEIN EVI2B"/>
    <property type="match status" value="1"/>
</dbReference>
<protein>
    <submittedName>
        <fullName evidence="4">EVI2B protein</fullName>
    </submittedName>
</protein>
<organism evidence="4 5">
    <name type="scientific">Bucco capensis</name>
    <name type="common">collared puffbird</name>
    <dbReference type="NCBI Taxonomy" id="135168"/>
    <lineage>
        <taxon>Eukaryota</taxon>
        <taxon>Metazoa</taxon>
        <taxon>Chordata</taxon>
        <taxon>Craniata</taxon>
        <taxon>Vertebrata</taxon>
        <taxon>Euteleostomi</taxon>
        <taxon>Archelosauria</taxon>
        <taxon>Archosauria</taxon>
        <taxon>Dinosauria</taxon>
        <taxon>Saurischia</taxon>
        <taxon>Theropoda</taxon>
        <taxon>Coelurosauria</taxon>
        <taxon>Aves</taxon>
        <taxon>Neognathae</taxon>
        <taxon>Neoaves</taxon>
        <taxon>Telluraves</taxon>
        <taxon>Coraciimorphae</taxon>
        <taxon>Piciformes</taxon>
        <taxon>Bucconidae</taxon>
        <taxon>Bucco</taxon>
    </lineage>
</organism>
<evidence type="ECO:0000256" key="3">
    <source>
        <dbReference type="SAM" id="SignalP"/>
    </source>
</evidence>
<proteinExistence type="predicted"/>
<dbReference type="OrthoDB" id="9451284at2759"/>
<feature type="compositionally biased region" description="Basic and acidic residues" evidence="1">
    <location>
        <begin position="235"/>
        <end position="244"/>
    </location>
</feature>
<feature type="compositionally biased region" description="Low complexity" evidence="1">
    <location>
        <begin position="207"/>
        <end position="227"/>
    </location>
</feature>
<feature type="non-terminal residue" evidence="4">
    <location>
        <position position="1"/>
    </location>
</feature>
<reference evidence="4 5" key="1">
    <citation type="submission" date="2019-09" db="EMBL/GenBank/DDBJ databases">
        <title>Bird 10,000 Genomes (B10K) Project - Family phase.</title>
        <authorList>
            <person name="Zhang G."/>
        </authorList>
    </citation>
    <scope>NUCLEOTIDE SEQUENCE [LARGE SCALE GENOMIC DNA]</scope>
    <source>
        <strain evidence="4">B10K-DU-001-16</strain>
        <tissue evidence="4">Muscle</tissue>
    </source>
</reference>
<dbReference type="Proteomes" id="UP000534107">
    <property type="component" value="Unassembled WGS sequence"/>
</dbReference>
<keyword evidence="2" id="KW-1133">Transmembrane helix</keyword>
<evidence type="ECO:0000313" key="4">
    <source>
        <dbReference type="EMBL" id="NXH09469.1"/>
    </source>
</evidence>
<dbReference type="PANTHER" id="PTHR15384:SF0">
    <property type="entry name" value="PROTEIN EVI2B"/>
    <property type="match status" value="1"/>
</dbReference>
<keyword evidence="5" id="KW-1185">Reference proteome</keyword>
<feature type="chain" id="PRO_5029748027" evidence="3">
    <location>
        <begin position="22"/>
        <end position="284"/>
    </location>
</feature>
<feature type="transmembrane region" description="Helical" evidence="2">
    <location>
        <begin position="83"/>
        <end position="106"/>
    </location>
</feature>